<evidence type="ECO:0000313" key="2">
    <source>
        <dbReference type="Proteomes" id="UP000886520"/>
    </source>
</evidence>
<dbReference type="AlphaFoldDB" id="A0A9D4ZN27"/>
<name>A0A9D4ZN27_ADICA</name>
<dbReference type="EMBL" id="JABFUD020000003">
    <property type="protein sequence ID" value="KAI5081534.1"/>
    <property type="molecule type" value="Genomic_DNA"/>
</dbReference>
<gene>
    <name evidence="1" type="ORF">GOP47_0001277</name>
</gene>
<proteinExistence type="predicted"/>
<protein>
    <submittedName>
        <fullName evidence="1">Uncharacterized protein</fullName>
    </submittedName>
</protein>
<feature type="non-terminal residue" evidence="1">
    <location>
        <position position="86"/>
    </location>
</feature>
<organism evidence="1 2">
    <name type="scientific">Adiantum capillus-veneris</name>
    <name type="common">Maidenhair fern</name>
    <dbReference type="NCBI Taxonomy" id="13818"/>
    <lineage>
        <taxon>Eukaryota</taxon>
        <taxon>Viridiplantae</taxon>
        <taxon>Streptophyta</taxon>
        <taxon>Embryophyta</taxon>
        <taxon>Tracheophyta</taxon>
        <taxon>Polypodiopsida</taxon>
        <taxon>Polypodiidae</taxon>
        <taxon>Polypodiales</taxon>
        <taxon>Pteridineae</taxon>
        <taxon>Pteridaceae</taxon>
        <taxon>Vittarioideae</taxon>
        <taxon>Adiantum</taxon>
    </lineage>
</organism>
<dbReference type="Proteomes" id="UP000886520">
    <property type="component" value="Chromosome 2"/>
</dbReference>
<sequence length="86" mass="9602">QLVKCTWLSSDPSKGPSFLRYPAPQVVQRSMQLLGFAHLRSPDLQNLPTVLLRRCSRALSSRPSSLALDHGKLPKLHPFGRPPLFS</sequence>
<feature type="non-terminal residue" evidence="1">
    <location>
        <position position="1"/>
    </location>
</feature>
<evidence type="ECO:0000313" key="1">
    <source>
        <dbReference type="EMBL" id="KAI5081534.1"/>
    </source>
</evidence>
<reference evidence="1" key="1">
    <citation type="submission" date="2021-01" db="EMBL/GenBank/DDBJ databases">
        <title>Adiantum capillus-veneris genome.</title>
        <authorList>
            <person name="Fang Y."/>
            <person name="Liao Q."/>
        </authorList>
    </citation>
    <scope>NUCLEOTIDE SEQUENCE</scope>
    <source>
        <strain evidence="1">H3</strain>
        <tissue evidence="1">Leaf</tissue>
    </source>
</reference>
<accession>A0A9D4ZN27</accession>
<keyword evidence="2" id="KW-1185">Reference proteome</keyword>
<comment type="caution">
    <text evidence="1">The sequence shown here is derived from an EMBL/GenBank/DDBJ whole genome shotgun (WGS) entry which is preliminary data.</text>
</comment>